<keyword evidence="7" id="KW-0249">Electron transport</keyword>
<dbReference type="GO" id="GO:0010181">
    <property type="term" value="F:FMN binding"/>
    <property type="evidence" value="ECO:0007669"/>
    <property type="project" value="UniProtKB-UniRule"/>
</dbReference>
<name>A0A4U0Q863_9NEIS</name>
<comment type="similarity">
    <text evidence="7">Belongs to the MsrQ family.</text>
</comment>
<dbReference type="GO" id="GO:0046872">
    <property type="term" value="F:metal ion binding"/>
    <property type="evidence" value="ECO:0007669"/>
    <property type="project" value="UniProtKB-KW"/>
</dbReference>
<comment type="subunit">
    <text evidence="7">Heterodimer of a catalytic subunit (MsrP) and a heme-binding subunit (MsrQ).</text>
</comment>
<keyword evidence="7" id="KW-0349">Heme</keyword>
<feature type="transmembrane region" description="Helical" evidence="7">
    <location>
        <begin position="162"/>
        <end position="180"/>
    </location>
</feature>
<dbReference type="GO" id="GO:0009055">
    <property type="term" value="F:electron transfer activity"/>
    <property type="evidence" value="ECO:0007669"/>
    <property type="project" value="UniProtKB-UniRule"/>
</dbReference>
<evidence type="ECO:0000256" key="1">
    <source>
        <dbReference type="ARBA" id="ARBA00004141"/>
    </source>
</evidence>
<comment type="caution">
    <text evidence="7">Lacks conserved residue(s) required for the propagation of feature annotation.</text>
</comment>
<dbReference type="PANTHER" id="PTHR36964:SF1">
    <property type="entry name" value="PROTEIN-METHIONINE-SULFOXIDE REDUCTASE HEME-BINDING SUBUNIT MSRQ"/>
    <property type="match status" value="1"/>
</dbReference>
<feature type="transmembrane region" description="Helical" evidence="7">
    <location>
        <begin position="107"/>
        <end position="127"/>
    </location>
</feature>
<protein>
    <recommendedName>
        <fullName evidence="7">Protein-methionine-sulfoxide reductase heme-binding subunit MsrQ</fullName>
    </recommendedName>
    <alternativeName>
        <fullName evidence="7">Flavocytochrome MsrQ</fullName>
    </alternativeName>
</protein>
<keyword evidence="7" id="KW-0288">FMN</keyword>
<organism evidence="9 10">
    <name type="scientific">Chitiniphilus eburneus</name>
    <dbReference type="NCBI Taxonomy" id="2571148"/>
    <lineage>
        <taxon>Bacteria</taxon>
        <taxon>Pseudomonadati</taxon>
        <taxon>Pseudomonadota</taxon>
        <taxon>Betaproteobacteria</taxon>
        <taxon>Neisseriales</taxon>
        <taxon>Chitinibacteraceae</taxon>
        <taxon>Chitiniphilus</taxon>
    </lineage>
</organism>
<dbReference type="HAMAP" id="MF_01207">
    <property type="entry name" value="MsrQ"/>
    <property type="match status" value="1"/>
</dbReference>
<keyword evidence="6 7" id="KW-0472">Membrane</keyword>
<comment type="caution">
    <text evidence="9">The sequence shown here is derived from an EMBL/GenBank/DDBJ whole genome shotgun (WGS) entry which is preliminary data.</text>
</comment>
<dbReference type="GO" id="GO:0005886">
    <property type="term" value="C:plasma membrane"/>
    <property type="evidence" value="ECO:0007669"/>
    <property type="project" value="UniProtKB-SubCell"/>
</dbReference>
<keyword evidence="7" id="KW-1003">Cell membrane</keyword>
<keyword evidence="5 7" id="KW-0408">Iron</keyword>
<dbReference type="GO" id="GO:0016679">
    <property type="term" value="F:oxidoreductase activity, acting on diphenols and related substances as donors"/>
    <property type="evidence" value="ECO:0007669"/>
    <property type="project" value="TreeGrafter"/>
</dbReference>
<sequence>MRRLKTVVFLLCLGPLAWTAWRVPAAVNPVEYVTHQTGLWALIFLLITLSITPLRRITGHNELIRLRRMLGLFAFFHACLHFLTWLALDHQFDLGAMWHDVVKRPFITVGFSAFVLLIPLAVTSTDAMMRRLKRNWARLHRLIYPIAILAVLHFWWLVKRDITEPAIYAVVLAMLLGWRIDAWQRRRRTLA</sequence>
<evidence type="ECO:0000313" key="9">
    <source>
        <dbReference type="EMBL" id="TJZ77457.1"/>
    </source>
</evidence>
<feature type="transmembrane region" description="Helical" evidence="7">
    <location>
        <begin position="139"/>
        <end position="156"/>
    </location>
</feature>
<gene>
    <name evidence="7" type="primary">msrQ</name>
    <name evidence="9" type="ORF">FAZ21_03730</name>
</gene>
<feature type="transmembrane region" description="Helical" evidence="7">
    <location>
        <begin position="69"/>
        <end position="87"/>
    </location>
</feature>
<dbReference type="Pfam" id="PF01794">
    <property type="entry name" value="Ferric_reduct"/>
    <property type="match status" value="1"/>
</dbReference>
<keyword evidence="7" id="KW-0479">Metal-binding</keyword>
<keyword evidence="3 7" id="KW-0812">Transmembrane</keyword>
<dbReference type="AlphaFoldDB" id="A0A4U0Q863"/>
<comment type="function">
    <text evidence="7">Part of the MsrPQ system that repairs oxidized periplasmic proteins containing methionine sulfoxide residues (Met-O), using respiratory chain electrons. Thus protects these proteins from oxidative-stress damage caused by reactive species of oxygen and chlorine generated by the host defense mechanisms. MsrPQ is essential for the maintenance of envelope integrity under bleach stress, rescuing a wide series of structurally unrelated periplasmic proteins from methionine oxidation. MsrQ provides electrons for reduction to the reductase catalytic subunit MsrP, using the quinone pool of the respiratory chain.</text>
</comment>
<keyword evidence="4 7" id="KW-1133">Transmembrane helix</keyword>
<accession>A0A4U0Q863</accession>
<evidence type="ECO:0000313" key="10">
    <source>
        <dbReference type="Proteomes" id="UP000310016"/>
    </source>
</evidence>
<dbReference type="RefSeq" id="WP_136771933.1">
    <property type="nucleotide sequence ID" value="NZ_CP156074.1"/>
</dbReference>
<keyword evidence="2 7" id="KW-0813">Transport</keyword>
<evidence type="ECO:0000256" key="3">
    <source>
        <dbReference type="ARBA" id="ARBA00022692"/>
    </source>
</evidence>
<evidence type="ECO:0000256" key="7">
    <source>
        <dbReference type="HAMAP-Rule" id="MF_01207"/>
    </source>
</evidence>
<feature type="transmembrane region" description="Helical" evidence="7">
    <location>
        <begin position="38"/>
        <end position="57"/>
    </location>
</feature>
<comment type="cofactor">
    <cofactor evidence="7">
        <name>FMN</name>
        <dbReference type="ChEBI" id="CHEBI:58210"/>
    </cofactor>
    <text evidence="7">Binds 1 FMN per subunit.</text>
</comment>
<dbReference type="InterPro" id="IPR022837">
    <property type="entry name" value="MsrQ-like"/>
</dbReference>
<dbReference type="PANTHER" id="PTHR36964">
    <property type="entry name" value="PROTEIN-METHIONINE-SULFOXIDE REDUCTASE HEME-BINDING SUBUNIT MSRQ"/>
    <property type="match status" value="1"/>
</dbReference>
<keyword evidence="10" id="KW-1185">Reference proteome</keyword>
<comment type="cofactor">
    <cofactor evidence="7">
        <name>heme b</name>
        <dbReference type="ChEBI" id="CHEBI:60344"/>
    </cofactor>
    <text evidence="7">Binds 1 heme b (iron(II)-protoporphyrin IX) group per subunit.</text>
</comment>
<reference evidence="9 10" key="1">
    <citation type="submission" date="2019-04" db="EMBL/GenBank/DDBJ databases">
        <title>Chitiniphilus eburnea sp. nov., a novel chitinolytic bacterium isolated from aquaculture sludge.</title>
        <authorList>
            <person name="Sheng M."/>
        </authorList>
    </citation>
    <scope>NUCLEOTIDE SEQUENCE [LARGE SCALE GENOMIC DNA]</scope>
    <source>
        <strain evidence="9 10">HX-2-15</strain>
    </source>
</reference>
<keyword evidence="7" id="KW-0285">Flavoprotein</keyword>
<feature type="domain" description="Ferric oxidoreductase" evidence="8">
    <location>
        <begin position="37"/>
        <end position="151"/>
    </location>
</feature>
<proteinExistence type="inferred from homology"/>
<dbReference type="EMBL" id="SUMF01000002">
    <property type="protein sequence ID" value="TJZ77457.1"/>
    <property type="molecule type" value="Genomic_DNA"/>
</dbReference>
<evidence type="ECO:0000256" key="5">
    <source>
        <dbReference type="ARBA" id="ARBA00023004"/>
    </source>
</evidence>
<dbReference type="GO" id="GO:0020037">
    <property type="term" value="F:heme binding"/>
    <property type="evidence" value="ECO:0007669"/>
    <property type="project" value="UniProtKB-UniRule"/>
</dbReference>
<evidence type="ECO:0000256" key="6">
    <source>
        <dbReference type="ARBA" id="ARBA00023136"/>
    </source>
</evidence>
<dbReference type="Proteomes" id="UP000310016">
    <property type="component" value="Unassembled WGS sequence"/>
</dbReference>
<evidence type="ECO:0000256" key="4">
    <source>
        <dbReference type="ARBA" id="ARBA00022989"/>
    </source>
</evidence>
<evidence type="ECO:0000259" key="8">
    <source>
        <dbReference type="Pfam" id="PF01794"/>
    </source>
</evidence>
<dbReference type="InterPro" id="IPR013130">
    <property type="entry name" value="Fe3_Rdtase_TM_dom"/>
</dbReference>
<dbReference type="OrthoDB" id="9788328at2"/>
<evidence type="ECO:0000256" key="2">
    <source>
        <dbReference type="ARBA" id="ARBA00022448"/>
    </source>
</evidence>
<dbReference type="GO" id="GO:0030091">
    <property type="term" value="P:protein repair"/>
    <property type="evidence" value="ECO:0007669"/>
    <property type="project" value="UniProtKB-UniRule"/>
</dbReference>
<comment type="subcellular location">
    <subcellularLocation>
        <location evidence="7">Cell membrane</location>
        <topology evidence="7">Multi-pass membrane protein</topology>
    </subcellularLocation>
    <subcellularLocation>
        <location evidence="1">Membrane</location>
        <topology evidence="1">Multi-pass membrane protein</topology>
    </subcellularLocation>
</comment>